<feature type="domain" description="Lcl C-terminal" evidence="1">
    <location>
        <begin position="146"/>
        <end position="283"/>
    </location>
</feature>
<dbReference type="PANTHER" id="PTHR35812">
    <property type="entry name" value="LIPOPROTEIN"/>
    <property type="match status" value="1"/>
</dbReference>
<dbReference type="PANTHER" id="PTHR35812:SF1">
    <property type="entry name" value="LIPOPROTEIN"/>
    <property type="match status" value="1"/>
</dbReference>
<keyword evidence="3" id="KW-1185">Reference proteome</keyword>
<dbReference type="Proteomes" id="UP000548632">
    <property type="component" value="Unassembled WGS sequence"/>
</dbReference>
<evidence type="ECO:0000259" key="1">
    <source>
        <dbReference type="Pfam" id="PF07603"/>
    </source>
</evidence>
<organism evidence="2 3">
    <name type="scientific">Thiospirillum jenense</name>
    <dbReference type="NCBI Taxonomy" id="1653858"/>
    <lineage>
        <taxon>Bacteria</taxon>
        <taxon>Pseudomonadati</taxon>
        <taxon>Pseudomonadota</taxon>
        <taxon>Gammaproteobacteria</taxon>
        <taxon>Chromatiales</taxon>
        <taxon>Chromatiaceae</taxon>
        <taxon>Thiospirillum</taxon>
    </lineage>
</organism>
<dbReference type="Pfam" id="PF07603">
    <property type="entry name" value="Lcl_C"/>
    <property type="match status" value="1"/>
</dbReference>
<reference evidence="2 3" key="1">
    <citation type="journal article" date="2020" name="Arch. Microbiol.">
        <title>The genome sequence of the giant phototrophic gammaproteobacterium Thiospirillum jenense gives insight into its physiological properties and phylogenetic relationships.</title>
        <authorList>
            <person name="Imhoff J.F."/>
            <person name="Meyer T.E."/>
            <person name="Kyndt J.A."/>
        </authorList>
    </citation>
    <scope>NUCLEOTIDE SEQUENCE [LARGE SCALE GENOMIC DNA]</scope>
    <source>
        <strain evidence="2 3">DSM 216</strain>
    </source>
</reference>
<dbReference type="InterPro" id="IPR011460">
    <property type="entry name" value="Lcl_C"/>
</dbReference>
<evidence type="ECO:0000313" key="2">
    <source>
        <dbReference type="EMBL" id="MBB1127074.1"/>
    </source>
</evidence>
<accession>A0A839HF28</accession>
<gene>
    <name evidence="2" type="ORF">HUK38_12680</name>
</gene>
<protein>
    <submittedName>
        <fullName evidence="2">DUF1566 domain-containing protein</fullName>
    </submittedName>
</protein>
<dbReference type="EMBL" id="JABVCQ010000034">
    <property type="protein sequence ID" value="MBB1127074.1"/>
    <property type="molecule type" value="Genomic_DNA"/>
</dbReference>
<name>A0A839HF28_9GAMM</name>
<dbReference type="RefSeq" id="WP_182584700.1">
    <property type="nucleotide sequence ID" value="NZ_JABVCQ010000034.1"/>
</dbReference>
<evidence type="ECO:0000313" key="3">
    <source>
        <dbReference type="Proteomes" id="UP000548632"/>
    </source>
</evidence>
<sequence length="286" mass="32682">MQNNDSTQPTKNPAIPLDEELLRFLLEFGIEQRTDEYLRQLARLAAHAANIDKNYLRQLTQVATSVANTNKQLSTRLEQIEAQQQLFTGQLQQFNQAMTAAMDKLARMEMLLNAQQLLDAQNEKIDKATTESALINGRYRDLGDSTVLDVKTNLQWMRCALGQTWDGKTCVGEATKFNWNDAKIAAQECRHAGFSDWRLPSINELKTLIYCSSGKPKLWNDTGFPCRDRYDKPVIDSVVFPMTPCIWFLSNSFYKDRLLRLDFSDGEAYSNLPTTNSLVRLVRRGQ</sequence>
<comment type="caution">
    <text evidence="2">The sequence shown here is derived from an EMBL/GenBank/DDBJ whole genome shotgun (WGS) entry which is preliminary data.</text>
</comment>
<proteinExistence type="predicted"/>
<dbReference type="AlphaFoldDB" id="A0A839HF28"/>